<feature type="transmembrane region" description="Helical" evidence="1">
    <location>
        <begin position="362"/>
        <end position="380"/>
    </location>
</feature>
<dbReference type="Pfam" id="PF02447">
    <property type="entry name" value="GntP_permease"/>
    <property type="match status" value="1"/>
</dbReference>
<feature type="transmembrane region" description="Helical" evidence="1">
    <location>
        <begin position="179"/>
        <end position="200"/>
    </location>
</feature>
<feature type="transmembrane region" description="Helical" evidence="1">
    <location>
        <begin position="104"/>
        <end position="126"/>
    </location>
</feature>
<evidence type="ECO:0000313" key="2">
    <source>
        <dbReference type="EMBL" id="MCF1716038.1"/>
    </source>
</evidence>
<feature type="transmembrane region" description="Helical" evidence="1">
    <location>
        <begin position="267"/>
        <end position="287"/>
    </location>
</feature>
<reference evidence="2 3" key="1">
    <citation type="submission" date="2022-01" db="EMBL/GenBank/DDBJ databases">
        <title>Flavihumibacter sp. nov., isolated from sediment of a river.</title>
        <authorList>
            <person name="Liu H."/>
        </authorList>
    </citation>
    <scope>NUCLEOTIDE SEQUENCE [LARGE SCALE GENOMIC DNA]</scope>
    <source>
        <strain evidence="2 3">RY-1</strain>
    </source>
</reference>
<dbReference type="Proteomes" id="UP001200145">
    <property type="component" value="Unassembled WGS sequence"/>
</dbReference>
<feature type="transmembrane region" description="Helical" evidence="1">
    <location>
        <begin position="235"/>
        <end position="255"/>
    </location>
</feature>
<keyword evidence="1" id="KW-0812">Transmembrane</keyword>
<proteinExistence type="predicted"/>
<feature type="transmembrane region" description="Helical" evidence="1">
    <location>
        <begin position="5"/>
        <end position="21"/>
    </location>
</feature>
<evidence type="ECO:0000256" key="1">
    <source>
        <dbReference type="SAM" id="Phobius"/>
    </source>
</evidence>
<feature type="transmembrane region" description="Helical" evidence="1">
    <location>
        <begin position="333"/>
        <end position="355"/>
    </location>
</feature>
<feature type="transmembrane region" description="Helical" evidence="1">
    <location>
        <begin position="54"/>
        <end position="76"/>
    </location>
</feature>
<keyword evidence="3" id="KW-1185">Reference proteome</keyword>
<dbReference type="InterPro" id="IPR003474">
    <property type="entry name" value="Glcn_transporter"/>
</dbReference>
<accession>A0ABS9BK14</accession>
<feature type="transmembrane region" description="Helical" evidence="1">
    <location>
        <begin position="386"/>
        <end position="405"/>
    </location>
</feature>
<organism evidence="2 3">
    <name type="scientific">Flavihumibacter fluminis</name>
    <dbReference type="NCBI Taxonomy" id="2909236"/>
    <lineage>
        <taxon>Bacteria</taxon>
        <taxon>Pseudomonadati</taxon>
        <taxon>Bacteroidota</taxon>
        <taxon>Chitinophagia</taxon>
        <taxon>Chitinophagales</taxon>
        <taxon>Chitinophagaceae</taxon>
        <taxon>Flavihumibacter</taxon>
    </lineage>
</organism>
<gene>
    <name evidence="2" type="ORF">L0U88_15465</name>
</gene>
<evidence type="ECO:0000313" key="3">
    <source>
        <dbReference type="Proteomes" id="UP001200145"/>
    </source>
</evidence>
<dbReference type="EMBL" id="JAKEVY010000004">
    <property type="protein sequence ID" value="MCF1716038.1"/>
    <property type="molecule type" value="Genomic_DNA"/>
</dbReference>
<feature type="transmembrane region" description="Helical" evidence="1">
    <location>
        <begin position="138"/>
        <end position="159"/>
    </location>
</feature>
<keyword evidence="1" id="KW-1133">Transmembrane helix</keyword>
<feature type="transmembrane region" description="Helical" evidence="1">
    <location>
        <begin position="426"/>
        <end position="448"/>
    </location>
</feature>
<dbReference type="PANTHER" id="PTHR30354">
    <property type="entry name" value="GNT FAMILY GLUCONATE TRANSPORTER"/>
    <property type="match status" value="1"/>
</dbReference>
<comment type="caution">
    <text evidence="2">The sequence shown here is derived from an EMBL/GenBank/DDBJ whole genome shotgun (WGS) entry which is preliminary data.</text>
</comment>
<sequence>MNSAIYLFFIIGSAIAFIIIACARLKWHPMLVLLTAALFVGIGCGISPKQTIETILSGAGSIFASIGFLIILGSFLGEVLERSGAAARIASELINSSQQARVPYLTHALGLLVGIPVFCDAGFILLSRLIHSMQMVEGSSVAALQLSLGTGLYASHVLIPPTPGPMAATGNLGLQNQLGWVILLGLIVLIPVAILTSMFIRKMDKQLFAIDPPARKTDSVTESSKVQEQTLLSSLIPLLLPLLLITTGSVAPFFISNEKLQHGFQLVGHPVPALGISALLALVLLARKDRKNWGEWFQQALVASGPIIFITAAGGAFGAVLKATPIQDVLSGFLHTSGIPNWAIYPVAFLLAALLKTAQGSSTASLIITSALLFPVMGSFDLNTPQQALVVLAIGGGAMTISHANDSYFWVIHQYGNIPVNKLYRSYTLLTAAMGITTLLGVLALYVLTG</sequence>
<protein>
    <submittedName>
        <fullName evidence="2">GntP family permease</fullName>
    </submittedName>
</protein>
<dbReference type="RefSeq" id="WP_234866990.1">
    <property type="nucleotide sequence ID" value="NZ_JAKEVY010000004.1"/>
</dbReference>
<feature type="transmembrane region" description="Helical" evidence="1">
    <location>
        <begin position="27"/>
        <end position="47"/>
    </location>
</feature>
<dbReference type="PANTHER" id="PTHR30354:SF11">
    <property type="entry name" value="PERMEASE"/>
    <property type="match status" value="1"/>
</dbReference>
<name>A0ABS9BK14_9BACT</name>
<feature type="transmembrane region" description="Helical" evidence="1">
    <location>
        <begin position="299"/>
        <end position="321"/>
    </location>
</feature>
<keyword evidence="1" id="KW-0472">Membrane</keyword>